<evidence type="ECO:0000256" key="10">
    <source>
        <dbReference type="ARBA" id="ARBA00010532"/>
    </source>
</evidence>
<dbReference type="GO" id="GO:0005794">
    <property type="term" value="C:Golgi apparatus"/>
    <property type="evidence" value="ECO:0007669"/>
    <property type="project" value="UniProtKB-SubCell"/>
</dbReference>
<keyword evidence="20" id="KW-0445">Lipid transport</keyword>
<dbReference type="GO" id="GO:0034383">
    <property type="term" value="P:low-density lipoprotein particle clearance"/>
    <property type="evidence" value="ECO:0007669"/>
    <property type="project" value="TreeGrafter"/>
</dbReference>
<dbReference type="EMBL" id="JAAGNN010000015">
    <property type="protein sequence ID" value="KAF4079983.1"/>
    <property type="molecule type" value="Genomic_DNA"/>
</dbReference>
<dbReference type="PRINTS" id="PR01610">
    <property type="entry name" value="CD36ANTIGEN"/>
</dbReference>
<keyword evidence="16" id="KW-0832">Ubl conjugation</keyword>
<comment type="catalytic activity">
    <reaction evidence="3">
        <text>hexadecanoate(out) = hexadecanoate(in)</text>
        <dbReference type="Rhea" id="RHEA:45256"/>
        <dbReference type="ChEBI" id="CHEBI:7896"/>
    </reaction>
    <physiologicalReaction direction="left-to-right" evidence="3">
        <dbReference type="Rhea" id="RHEA:45257"/>
    </physiologicalReaction>
</comment>
<dbReference type="InterPro" id="IPR002159">
    <property type="entry name" value="CD36_fam"/>
</dbReference>
<reference evidence="33 34" key="1">
    <citation type="submission" date="2020-02" db="EMBL/GenBank/DDBJ databases">
        <title>A chromosome-scale genome assembly of the black bullhead catfish (Ameiurus melas).</title>
        <authorList>
            <person name="Wen M."/>
            <person name="Zham M."/>
            <person name="Cabau C."/>
            <person name="Klopp C."/>
            <person name="Donnadieu C."/>
            <person name="Roques C."/>
            <person name="Bouchez O."/>
            <person name="Lampietro C."/>
            <person name="Jouanno E."/>
            <person name="Herpin A."/>
            <person name="Louis A."/>
            <person name="Berthelot C."/>
            <person name="Parey E."/>
            <person name="Roest-Crollius H."/>
            <person name="Braasch I."/>
            <person name="Postlethwait J."/>
            <person name="Robinson-Rechavi M."/>
            <person name="Echchiki A."/>
            <person name="Begum T."/>
            <person name="Montfort J."/>
            <person name="Schartl M."/>
            <person name="Bobe J."/>
            <person name="Guiguen Y."/>
        </authorList>
    </citation>
    <scope>NUCLEOTIDE SEQUENCE [LARGE SCALE GENOMIC DNA]</scope>
    <source>
        <strain evidence="33">M_S1</strain>
        <tissue evidence="33">Blood</tissue>
    </source>
</reference>
<dbReference type="GO" id="GO:0005041">
    <property type="term" value="F:low-density lipoprotein particle receptor activity"/>
    <property type="evidence" value="ECO:0007669"/>
    <property type="project" value="TreeGrafter"/>
</dbReference>
<comment type="catalytic activity">
    <reaction evidence="1">
        <text>(9Z,12Z)-octadecadienoate(out) = (9Z,12Z)-octadecadienoate(in)</text>
        <dbReference type="Rhea" id="RHEA:45264"/>
        <dbReference type="ChEBI" id="CHEBI:30245"/>
    </reaction>
    <physiologicalReaction direction="left-to-right" evidence="1">
        <dbReference type="Rhea" id="RHEA:45265"/>
    </physiologicalReaction>
</comment>
<evidence type="ECO:0000256" key="17">
    <source>
        <dbReference type="ARBA" id="ARBA00022889"/>
    </source>
</evidence>
<accession>A0A7J6AAY5</accession>
<keyword evidence="24" id="KW-0675">Receptor</keyword>
<keyword evidence="22" id="KW-0564">Palmitate</keyword>
<dbReference type="GO" id="GO:0019915">
    <property type="term" value="P:lipid storage"/>
    <property type="evidence" value="ECO:0007669"/>
    <property type="project" value="TreeGrafter"/>
</dbReference>
<evidence type="ECO:0000256" key="19">
    <source>
        <dbReference type="ARBA" id="ARBA00023034"/>
    </source>
</evidence>
<evidence type="ECO:0000256" key="12">
    <source>
        <dbReference type="ARBA" id="ARBA00022448"/>
    </source>
</evidence>
<evidence type="ECO:0000256" key="13">
    <source>
        <dbReference type="ARBA" id="ARBA00022475"/>
    </source>
</evidence>
<evidence type="ECO:0000256" key="24">
    <source>
        <dbReference type="ARBA" id="ARBA00023170"/>
    </source>
</evidence>
<evidence type="ECO:0000256" key="8">
    <source>
        <dbReference type="ARBA" id="ARBA00004555"/>
    </source>
</evidence>
<dbReference type="GO" id="GO:0005044">
    <property type="term" value="F:scavenger receptor activity"/>
    <property type="evidence" value="ECO:0007669"/>
    <property type="project" value="TreeGrafter"/>
</dbReference>
<keyword evidence="23" id="KW-1015">Disulfide bond</keyword>
<dbReference type="GO" id="GO:0044539">
    <property type="term" value="P:long-chain fatty acid import into cell"/>
    <property type="evidence" value="ECO:0007669"/>
    <property type="project" value="TreeGrafter"/>
</dbReference>
<comment type="catalytic activity">
    <reaction evidence="27">
        <text>tetracosanoate(out) = tetracosanoate(in)</text>
        <dbReference type="Rhea" id="RHEA:45260"/>
        <dbReference type="ChEBI" id="CHEBI:31014"/>
    </reaction>
    <physiologicalReaction direction="left-to-right" evidence="27">
        <dbReference type="Rhea" id="RHEA:45261"/>
    </physiologicalReaction>
</comment>
<sequence length="101" mass="10872">MDRLKCCFISGSVIGAVACVLGIILIPVGDSVIGNTIKKEAVLEEGTTAYENWISADAPVYMQFWLFDVQNPDDVIKNGSIPDLQQKGPIHVQVRLAVGAV</sequence>
<dbReference type="GO" id="GO:0030169">
    <property type="term" value="F:low-density lipoprotein particle binding"/>
    <property type="evidence" value="ECO:0007669"/>
    <property type="project" value="TreeGrafter"/>
</dbReference>
<proteinExistence type="inferred from homology"/>
<dbReference type="GO" id="GO:0009986">
    <property type="term" value="C:cell surface"/>
    <property type="evidence" value="ECO:0007669"/>
    <property type="project" value="TreeGrafter"/>
</dbReference>
<evidence type="ECO:0000256" key="30">
    <source>
        <dbReference type="ARBA" id="ARBA00032188"/>
    </source>
</evidence>
<keyword evidence="17" id="KW-0130">Cell adhesion</keyword>
<dbReference type="GO" id="GO:0007155">
    <property type="term" value="P:cell adhesion"/>
    <property type="evidence" value="ECO:0007669"/>
    <property type="project" value="UniProtKB-KW"/>
</dbReference>
<comment type="subcellular location">
    <subcellularLocation>
        <location evidence="6">Apical cell membrane</location>
    </subcellularLocation>
    <subcellularLocation>
        <location evidence="9">Cell membrane</location>
        <topology evidence="9">Multi-pass membrane protein</topology>
    </subcellularLocation>
    <subcellularLocation>
        <location evidence="8">Golgi apparatus</location>
    </subcellularLocation>
    <subcellularLocation>
        <location evidence="7">Membrane raft</location>
    </subcellularLocation>
</comment>
<evidence type="ECO:0000256" key="22">
    <source>
        <dbReference type="ARBA" id="ARBA00023139"/>
    </source>
</evidence>
<evidence type="ECO:0000256" key="6">
    <source>
        <dbReference type="ARBA" id="ARBA00004221"/>
    </source>
</evidence>
<dbReference type="PROSITE" id="PS51257">
    <property type="entry name" value="PROKAR_LIPOPROTEIN"/>
    <property type="match status" value="1"/>
</dbReference>
<evidence type="ECO:0000256" key="21">
    <source>
        <dbReference type="ARBA" id="ARBA00023136"/>
    </source>
</evidence>
<keyword evidence="12" id="KW-0813">Transport</keyword>
<evidence type="ECO:0000256" key="14">
    <source>
        <dbReference type="ARBA" id="ARBA00022499"/>
    </source>
</evidence>
<dbReference type="PRINTS" id="PR01609">
    <property type="entry name" value="CD36FAMILY"/>
</dbReference>
<dbReference type="Pfam" id="PF01130">
    <property type="entry name" value="CD36"/>
    <property type="match status" value="1"/>
</dbReference>
<dbReference type="Proteomes" id="UP000593565">
    <property type="component" value="Unassembled WGS sequence"/>
</dbReference>
<comment type="catalytic activity">
    <reaction evidence="4">
        <text>tetradecanoate(out) = tetradecanoate(in)</text>
        <dbReference type="Rhea" id="RHEA:45252"/>
        <dbReference type="ChEBI" id="CHEBI:30807"/>
    </reaction>
    <physiologicalReaction direction="left-to-right" evidence="4">
        <dbReference type="Rhea" id="RHEA:45253"/>
    </physiologicalReaction>
</comment>
<name>A0A7J6AAY5_AMEME</name>
<evidence type="ECO:0000256" key="2">
    <source>
        <dbReference type="ARBA" id="ARBA00000626"/>
    </source>
</evidence>
<evidence type="ECO:0000256" key="32">
    <source>
        <dbReference type="SAM" id="Phobius"/>
    </source>
</evidence>
<evidence type="ECO:0000256" key="27">
    <source>
        <dbReference type="ARBA" id="ARBA00023949"/>
    </source>
</evidence>
<keyword evidence="26" id="KW-0449">Lipoprotein</keyword>
<dbReference type="PANTHER" id="PTHR11923">
    <property type="entry name" value="SCAVENGER RECEPTOR CLASS B TYPE-1 SR-B1"/>
    <property type="match status" value="1"/>
</dbReference>
<organism evidence="33 34">
    <name type="scientific">Ameiurus melas</name>
    <name type="common">Black bullhead</name>
    <name type="synonym">Silurus melas</name>
    <dbReference type="NCBI Taxonomy" id="219545"/>
    <lineage>
        <taxon>Eukaryota</taxon>
        <taxon>Metazoa</taxon>
        <taxon>Chordata</taxon>
        <taxon>Craniata</taxon>
        <taxon>Vertebrata</taxon>
        <taxon>Euteleostomi</taxon>
        <taxon>Actinopterygii</taxon>
        <taxon>Neopterygii</taxon>
        <taxon>Teleostei</taxon>
        <taxon>Ostariophysi</taxon>
        <taxon>Siluriformes</taxon>
        <taxon>Ictaluridae</taxon>
        <taxon>Ameiurus</taxon>
    </lineage>
</organism>
<dbReference type="GO" id="GO:0006898">
    <property type="term" value="P:receptor-mediated endocytosis"/>
    <property type="evidence" value="ECO:0007669"/>
    <property type="project" value="TreeGrafter"/>
</dbReference>
<evidence type="ECO:0000256" key="20">
    <source>
        <dbReference type="ARBA" id="ARBA00023055"/>
    </source>
</evidence>
<comment type="caution">
    <text evidence="33">The sequence shown here is derived from an EMBL/GenBank/DDBJ whole genome shotgun (WGS) entry which is preliminary data.</text>
</comment>
<evidence type="ECO:0000256" key="9">
    <source>
        <dbReference type="ARBA" id="ARBA00004651"/>
    </source>
</evidence>
<keyword evidence="34" id="KW-1185">Reference proteome</keyword>
<evidence type="ECO:0000256" key="15">
    <source>
        <dbReference type="ARBA" id="ARBA00022692"/>
    </source>
</evidence>
<evidence type="ECO:0000256" key="23">
    <source>
        <dbReference type="ARBA" id="ARBA00023157"/>
    </source>
</evidence>
<dbReference type="PANTHER" id="PTHR11923:SF12">
    <property type="entry name" value="PLATELET GLYCOPROTEIN 4"/>
    <property type="match status" value="1"/>
</dbReference>
<evidence type="ECO:0000256" key="7">
    <source>
        <dbReference type="ARBA" id="ARBA00004285"/>
    </source>
</evidence>
<protein>
    <recommendedName>
        <fullName evidence="11">Platelet glycoprotein 4</fullName>
    </recommendedName>
    <alternativeName>
        <fullName evidence="31">Glycoprotein IIIb</fullName>
    </alternativeName>
    <alternativeName>
        <fullName evidence="29">PAS IV</fullName>
    </alternativeName>
    <alternativeName>
        <fullName evidence="30">PAS-4</fullName>
    </alternativeName>
    <alternativeName>
        <fullName evidence="28">Platelet glycoprotein IV</fullName>
    </alternativeName>
</protein>
<evidence type="ECO:0000256" key="3">
    <source>
        <dbReference type="ARBA" id="ARBA00000934"/>
    </source>
</evidence>
<keyword evidence="15 32" id="KW-0812">Transmembrane</keyword>
<gene>
    <name evidence="33" type="ORF">AMELA_G00184390</name>
</gene>
<dbReference type="GO" id="GO:0005901">
    <property type="term" value="C:caveola"/>
    <property type="evidence" value="ECO:0007669"/>
    <property type="project" value="TreeGrafter"/>
</dbReference>
<comment type="catalytic activity">
    <reaction evidence="5">
        <text>butanoate(out) = butanoate(in)</text>
        <dbReference type="Rhea" id="RHEA:45248"/>
        <dbReference type="ChEBI" id="CHEBI:17968"/>
    </reaction>
    <physiologicalReaction direction="left-to-right" evidence="5">
        <dbReference type="Rhea" id="RHEA:45249"/>
    </physiologicalReaction>
</comment>
<evidence type="ECO:0000256" key="4">
    <source>
        <dbReference type="ARBA" id="ARBA00000996"/>
    </source>
</evidence>
<dbReference type="InterPro" id="IPR005428">
    <property type="entry name" value="CD36/SCARB1/SNMP1"/>
</dbReference>
<evidence type="ECO:0000313" key="33">
    <source>
        <dbReference type="EMBL" id="KAF4079983.1"/>
    </source>
</evidence>
<keyword evidence="13" id="KW-1003">Cell membrane</keyword>
<evidence type="ECO:0000256" key="11">
    <source>
        <dbReference type="ARBA" id="ARBA00020772"/>
    </source>
</evidence>
<evidence type="ECO:0000313" key="34">
    <source>
        <dbReference type="Proteomes" id="UP000593565"/>
    </source>
</evidence>
<keyword evidence="18 32" id="KW-1133">Transmembrane helix</keyword>
<evidence type="ECO:0000256" key="18">
    <source>
        <dbReference type="ARBA" id="ARBA00022989"/>
    </source>
</evidence>
<comment type="similarity">
    <text evidence="10">Belongs to the CD36 family.</text>
</comment>
<evidence type="ECO:0000256" key="29">
    <source>
        <dbReference type="ARBA" id="ARBA00031821"/>
    </source>
</evidence>
<evidence type="ECO:0000256" key="16">
    <source>
        <dbReference type="ARBA" id="ARBA00022843"/>
    </source>
</evidence>
<keyword evidence="19" id="KW-0333">Golgi apparatus</keyword>
<keyword evidence="14" id="KW-1017">Isopeptide bond</keyword>
<evidence type="ECO:0000256" key="1">
    <source>
        <dbReference type="ARBA" id="ARBA00000542"/>
    </source>
</evidence>
<dbReference type="GO" id="GO:0016324">
    <property type="term" value="C:apical plasma membrane"/>
    <property type="evidence" value="ECO:0007669"/>
    <property type="project" value="UniProtKB-SubCell"/>
</dbReference>
<dbReference type="GO" id="GO:0042953">
    <property type="term" value="P:lipoprotein transport"/>
    <property type="evidence" value="ECO:0007669"/>
    <property type="project" value="TreeGrafter"/>
</dbReference>
<keyword evidence="25" id="KW-0325">Glycoprotein</keyword>
<evidence type="ECO:0000256" key="28">
    <source>
        <dbReference type="ARBA" id="ARBA00029966"/>
    </source>
</evidence>
<evidence type="ECO:0000256" key="5">
    <source>
        <dbReference type="ARBA" id="ARBA00001892"/>
    </source>
</evidence>
<evidence type="ECO:0000256" key="31">
    <source>
        <dbReference type="ARBA" id="ARBA00032780"/>
    </source>
</evidence>
<evidence type="ECO:0000256" key="26">
    <source>
        <dbReference type="ARBA" id="ARBA00023288"/>
    </source>
</evidence>
<dbReference type="GO" id="GO:0150094">
    <property type="term" value="P:amyloid-beta clearance by cellular catabolic process"/>
    <property type="evidence" value="ECO:0007669"/>
    <property type="project" value="TreeGrafter"/>
</dbReference>
<dbReference type="AlphaFoldDB" id="A0A7J6AAY5"/>
<comment type="catalytic activity">
    <reaction evidence="2">
        <text>(9Z)-octadecenoate(out) = (9Z)-octadecenoate(in)</text>
        <dbReference type="Rhea" id="RHEA:33655"/>
        <dbReference type="ChEBI" id="CHEBI:30823"/>
    </reaction>
    <physiologicalReaction direction="left-to-right" evidence="2">
        <dbReference type="Rhea" id="RHEA:33656"/>
    </physiologicalReaction>
</comment>
<evidence type="ECO:0000256" key="25">
    <source>
        <dbReference type="ARBA" id="ARBA00023180"/>
    </source>
</evidence>
<feature type="transmembrane region" description="Helical" evidence="32">
    <location>
        <begin position="7"/>
        <end position="29"/>
    </location>
</feature>
<keyword evidence="21 32" id="KW-0472">Membrane</keyword>